<reference evidence="1 2" key="1">
    <citation type="journal article" date="2024" name="J Genomics">
        <title>Draft genome sequencing and assembly of Favolaschia claudopus CIRM-BRFM 2984 isolated from oak limbs.</title>
        <authorList>
            <person name="Navarro D."/>
            <person name="Drula E."/>
            <person name="Chaduli D."/>
            <person name="Cazenave R."/>
            <person name="Ahrendt S."/>
            <person name="Wang J."/>
            <person name="Lipzen A."/>
            <person name="Daum C."/>
            <person name="Barry K."/>
            <person name="Grigoriev I.V."/>
            <person name="Favel A."/>
            <person name="Rosso M.N."/>
            <person name="Martin F."/>
        </authorList>
    </citation>
    <scope>NUCLEOTIDE SEQUENCE [LARGE SCALE GENOMIC DNA]</scope>
    <source>
        <strain evidence="1 2">CIRM-BRFM 2984</strain>
    </source>
</reference>
<keyword evidence="2" id="KW-1185">Reference proteome</keyword>
<sequence>MLEALELDRAALAKIDAHWQVLKIEAQISLLPDSITELIATGEAAQQRLDSYKYPVLTLPNEIVAEIFLQFLPPYPAVFGKNTPTHLTHICRQWRDVALSTPALWRAIRPGPPYMWKMSHEEAFSLTTAFLERSGSLPLSVHASDWYQPSAFVPSIILYRDRWEHVKFTLEAPTLANALDGPMPLLRTMWLRPQSGSSAQPVTVQSDNVPLLRSVILDKYGARIVRLPWSQLTSLKLSPVSLTPCVSILRQTTCLTNLALCPSNGWSAGDDPQDTYPDLILPHLENLAFEPRSDMHQGFFQSLVVPALLWLELPEDCLGVSPSGRIGLLNSFISKSGCKLDGIRITEASVPKFYRDALPSIPQVVSLGRS</sequence>
<name>A0AAW0DKC3_9AGAR</name>
<evidence type="ECO:0000313" key="2">
    <source>
        <dbReference type="Proteomes" id="UP001362999"/>
    </source>
</evidence>
<protein>
    <submittedName>
        <fullName evidence="1">F-box domain-containing protein</fullName>
    </submittedName>
</protein>
<dbReference type="Gene3D" id="1.20.1280.50">
    <property type="match status" value="1"/>
</dbReference>
<dbReference type="Proteomes" id="UP001362999">
    <property type="component" value="Unassembled WGS sequence"/>
</dbReference>
<proteinExistence type="predicted"/>
<dbReference type="AlphaFoldDB" id="A0AAW0DKC3"/>
<accession>A0AAW0DKC3</accession>
<comment type="caution">
    <text evidence="1">The sequence shown here is derived from an EMBL/GenBank/DDBJ whole genome shotgun (WGS) entry which is preliminary data.</text>
</comment>
<gene>
    <name evidence="1" type="ORF">R3P38DRAFT_1637702</name>
</gene>
<evidence type="ECO:0000313" key="1">
    <source>
        <dbReference type="EMBL" id="KAK7052167.1"/>
    </source>
</evidence>
<dbReference type="EMBL" id="JAWWNJ010000007">
    <property type="protein sequence ID" value="KAK7052167.1"/>
    <property type="molecule type" value="Genomic_DNA"/>
</dbReference>
<organism evidence="1 2">
    <name type="scientific">Favolaschia claudopus</name>
    <dbReference type="NCBI Taxonomy" id="2862362"/>
    <lineage>
        <taxon>Eukaryota</taxon>
        <taxon>Fungi</taxon>
        <taxon>Dikarya</taxon>
        <taxon>Basidiomycota</taxon>
        <taxon>Agaricomycotina</taxon>
        <taxon>Agaricomycetes</taxon>
        <taxon>Agaricomycetidae</taxon>
        <taxon>Agaricales</taxon>
        <taxon>Marasmiineae</taxon>
        <taxon>Mycenaceae</taxon>
        <taxon>Favolaschia</taxon>
    </lineage>
</organism>